<dbReference type="NCBIfam" id="TIGR01764">
    <property type="entry name" value="excise"/>
    <property type="match status" value="1"/>
</dbReference>
<name>A0ABX0DCY3_9MICC</name>
<dbReference type="InterPro" id="IPR009061">
    <property type="entry name" value="DNA-bd_dom_put_sf"/>
</dbReference>
<evidence type="ECO:0000259" key="2">
    <source>
        <dbReference type="Pfam" id="PF12728"/>
    </source>
</evidence>
<accession>A0ABX0DCY3</accession>
<dbReference type="Gene3D" id="1.10.1660.10">
    <property type="match status" value="1"/>
</dbReference>
<dbReference type="SUPFAM" id="SSF46955">
    <property type="entry name" value="Putative DNA-binding domain"/>
    <property type="match status" value="1"/>
</dbReference>
<organism evidence="3 4">
    <name type="scientific">Arthrobacter silviterrae</name>
    <dbReference type="NCBI Taxonomy" id="2026658"/>
    <lineage>
        <taxon>Bacteria</taxon>
        <taxon>Bacillati</taxon>
        <taxon>Actinomycetota</taxon>
        <taxon>Actinomycetes</taxon>
        <taxon>Micrococcales</taxon>
        <taxon>Micrococcaceae</taxon>
        <taxon>Arthrobacter</taxon>
    </lineage>
</organism>
<evidence type="ECO:0000256" key="1">
    <source>
        <dbReference type="SAM" id="MobiDB-lite"/>
    </source>
</evidence>
<protein>
    <submittedName>
        <fullName evidence="3">Helix-turn-helix domain-containing protein</fullName>
    </submittedName>
</protein>
<proteinExistence type="predicted"/>
<dbReference type="CDD" id="cd04762">
    <property type="entry name" value="HTH_MerR-trunc"/>
    <property type="match status" value="1"/>
</dbReference>
<feature type="domain" description="Helix-turn-helix" evidence="2">
    <location>
        <begin position="84"/>
        <end position="130"/>
    </location>
</feature>
<dbReference type="EMBL" id="JAAKZI010000013">
    <property type="protein sequence ID" value="NGN83655.1"/>
    <property type="molecule type" value="Genomic_DNA"/>
</dbReference>
<dbReference type="RefSeq" id="WP_165181807.1">
    <property type="nucleotide sequence ID" value="NZ_JAAKZI010000013.1"/>
</dbReference>
<comment type="caution">
    <text evidence="3">The sequence shown here is derived from an EMBL/GenBank/DDBJ whole genome shotgun (WGS) entry which is preliminary data.</text>
</comment>
<dbReference type="Proteomes" id="UP000479226">
    <property type="component" value="Unassembled WGS sequence"/>
</dbReference>
<dbReference type="InterPro" id="IPR041657">
    <property type="entry name" value="HTH_17"/>
</dbReference>
<sequence length="170" mass="18759">MGNATSTRETFFAPEPADARDFYNFIEAHAEANTSRRGPLFVLSGAEAADRVEIPSEIFEVLVKAADAMCHGMAVTVTPRSNTLTTQQAAELLGVTRPTLVRFLDAGRIPFEKPGTHRRVKLEDILAFKEIRKVEQYAALASLGAPDDEDPHSALQRMKKAHSVAGRRRR</sequence>
<keyword evidence="4" id="KW-1185">Reference proteome</keyword>
<dbReference type="InterPro" id="IPR010093">
    <property type="entry name" value="SinI_DNA-bd"/>
</dbReference>
<evidence type="ECO:0000313" key="4">
    <source>
        <dbReference type="Proteomes" id="UP000479226"/>
    </source>
</evidence>
<evidence type="ECO:0000313" key="3">
    <source>
        <dbReference type="EMBL" id="NGN83655.1"/>
    </source>
</evidence>
<dbReference type="Pfam" id="PF12728">
    <property type="entry name" value="HTH_17"/>
    <property type="match status" value="1"/>
</dbReference>
<feature type="region of interest" description="Disordered" evidence="1">
    <location>
        <begin position="145"/>
        <end position="170"/>
    </location>
</feature>
<gene>
    <name evidence="3" type="ORF">G6N77_09325</name>
</gene>
<feature type="compositionally biased region" description="Basic residues" evidence="1">
    <location>
        <begin position="157"/>
        <end position="170"/>
    </location>
</feature>
<reference evidence="3 4" key="1">
    <citation type="submission" date="2020-02" db="EMBL/GenBank/DDBJ databases">
        <title>Genome sequence of the type strain DSM 27180 of Arthrobacter silviterrae.</title>
        <authorList>
            <person name="Gao J."/>
            <person name="Sun J."/>
        </authorList>
    </citation>
    <scope>NUCLEOTIDE SEQUENCE [LARGE SCALE GENOMIC DNA]</scope>
    <source>
        <strain evidence="3 4">DSM 27180</strain>
    </source>
</reference>